<sequence length="168" mass="18873">LWVSSLFKTNVPPVFSFAMGSLGFLTPFEVARYEDHLSQLIRGGFNLSLRHRLVCTIVRAPTSKDDSQIDATANAMIPIHALNEVVVDRGLGAALVELDCFCDDVMVSFDGKMRVQMNRGDALEVRVSPFPLPSVCNLNENEDWFASVKSNLYWNQRKEIKPFHDVPT</sequence>
<dbReference type="InterPro" id="IPR002504">
    <property type="entry name" value="NADK"/>
</dbReference>
<gene>
    <name evidence="2" type="ORF">DYB38_010030</name>
</gene>
<dbReference type="Pfam" id="PF01513">
    <property type="entry name" value="NAD_kinase"/>
    <property type="match status" value="1"/>
</dbReference>
<evidence type="ECO:0000313" key="3">
    <source>
        <dbReference type="Proteomes" id="UP000265716"/>
    </source>
</evidence>
<dbReference type="GO" id="GO:0006741">
    <property type="term" value="P:NADP+ biosynthetic process"/>
    <property type="evidence" value="ECO:0007669"/>
    <property type="project" value="InterPro"/>
</dbReference>
<comment type="similarity">
    <text evidence="1">Belongs to the NAD kinase family.</text>
</comment>
<dbReference type="PANTHER" id="PTHR20275:SF0">
    <property type="entry name" value="NAD KINASE"/>
    <property type="match status" value="1"/>
</dbReference>
<reference evidence="2 3" key="1">
    <citation type="submission" date="2018-08" db="EMBL/GenBank/DDBJ databases">
        <title>Aphanomyces genome sequencing and annotation.</title>
        <authorList>
            <person name="Minardi D."/>
            <person name="Oidtmann B."/>
            <person name="Van Der Giezen M."/>
            <person name="Studholme D.J."/>
        </authorList>
    </citation>
    <scope>NUCLEOTIDE SEQUENCE [LARGE SCALE GENOMIC DNA]</scope>
    <source>
        <strain evidence="2 3">SA</strain>
    </source>
</reference>
<name>A0A397D1Q4_APHAT</name>
<dbReference type="GO" id="GO:0003951">
    <property type="term" value="F:NAD+ kinase activity"/>
    <property type="evidence" value="ECO:0007669"/>
    <property type="project" value="InterPro"/>
</dbReference>
<dbReference type="EMBL" id="QUTC01005604">
    <property type="protein sequence ID" value="RHY57021.1"/>
    <property type="molecule type" value="Genomic_DNA"/>
</dbReference>
<dbReference type="AlphaFoldDB" id="A0A397D1Q4"/>
<evidence type="ECO:0008006" key="4">
    <source>
        <dbReference type="Google" id="ProtNLM"/>
    </source>
</evidence>
<dbReference type="Proteomes" id="UP000265716">
    <property type="component" value="Unassembled WGS sequence"/>
</dbReference>
<dbReference type="SUPFAM" id="SSF111331">
    <property type="entry name" value="NAD kinase/diacylglycerol kinase-like"/>
    <property type="match status" value="1"/>
</dbReference>
<dbReference type="Gene3D" id="3.40.50.10330">
    <property type="entry name" value="Probable inorganic polyphosphate/atp-NAD kinase, domain 1"/>
    <property type="match status" value="1"/>
</dbReference>
<dbReference type="PANTHER" id="PTHR20275">
    <property type="entry name" value="NAD KINASE"/>
    <property type="match status" value="1"/>
</dbReference>
<dbReference type="InterPro" id="IPR017438">
    <property type="entry name" value="ATP-NAD_kinase_N"/>
</dbReference>
<proteinExistence type="inferred from homology"/>
<feature type="non-terminal residue" evidence="2">
    <location>
        <position position="1"/>
    </location>
</feature>
<evidence type="ECO:0000313" key="2">
    <source>
        <dbReference type="EMBL" id="RHY57021.1"/>
    </source>
</evidence>
<organism evidence="2 3">
    <name type="scientific">Aphanomyces astaci</name>
    <name type="common">Crayfish plague agent</name>
    <dbReference type="NCBI Taxonomy" id="112090"/>
    <lineage>
        <taxon>Eukaryota</taxon>
        <taxon>Sar</taxon>
        <taxon>Stramenopiles</taxon>
        <taxon>Oomycota</taxon>
        <taxon>Saprolegniomycetes</taxon>
        <taxon>Saprolegniales</taxon>
        <taxon>Verrucalvaceae</taxon>
        <taxon>Aphanomyces</taxon>
    </lineage>
</organism>
<comment type="caution">
    <text evidence="2">The sequence shown here is derived from an EMBL/GenBank/DDBJ whole genome shotgun (WGS) entry which is preliminary data.</text>
</comment>
<dbReference type="VEuPathDB" id="FungiDB:H257_12498"/>
<protein>
    <recommendedName>
        <fullName evidence="4">NAD(+) kinase</fullName>
    </recommendedName>
</protein>
<dbReference type="InterPro" id="IPR016064">
    <property type="entry name" value="NAD/diacylglycerol_kinase_sf"/>
</dbReference>
<accession>A0A397D1Q4</accession>
<evidence type="ECO:0000256" key="1">
    <source>
        <dbReference type="ARBA" id="ARBA00010995"/>
    </source>
</evidence>